<evidence type="ECO:0000313" key="2">
    <source>
        <dbReference type="EMBL" id="MFC3203972.1"/>
    </source>
</evidence>
<keyword evidence="3" id="KW-1185">Reference proteome</keyword>
<organism evidence="2 3">
    <name type="scientific">Alteromonas oceani</name>
    <dbReference type="NCBI Taxonomy" id="2071609"/>
    <lineage>
        <taxon>Bacteria</taxon>
        <taxon>Pseudomonadati</taxon>
        <taxon>Pseudomonadota</taxon>
        <taxon>Gammaproteobacteria</taxon>
        <taxon>Alteromonadales</taxon>
        <taxon>Alteromonadaceae</taxon>
        <taxon>Alteromonas/Salinimonas group</taxon>
        <taxon>Alteromonas</taxon>
    </lineage>
</organism>
<dbReference type="EMBL" id="JBHRSX010000099">
    <property type="protein sequence ID" value="MFC3203972.1"/>
    <property type="molecule type" value="Genomic_DNA"/>
</dbReference>
<proteinExistence type="predicted"/>
<dbReference type="Proteomes" id="UP001595477">
    <property type="component" value="Unassembled WGS sequence"/>
</dbReference>
<reference evidence="3" key="1">
    <citation type="journal article" date="2019" name="Int. J. Syst. Evol. Microbiol.">
        <title>The Global Catalogue of Microorganisms (GCM) 10K type strain sequencing project: providing services to taxonomists for standard genome sequencing and annotation.</title>
        <authorList>
            <consortium name="The Broad Institute Genomics Platform"/>
            <consortium name="The Broad Institute Genome Sequencing Center for Infectious Disease"/>
            <person name="Wu L."/>
            <person name="Ma J."/>
        </authorList>
    </citation>
    <scope>NUCLEOTIDE SEQUENCE [LARGE SCALE GENOMIC DNA]</scope>
    <source>
        <strain evidence="3">KCTC 52449</strain>
    </source>
</reference>
<evidence type="ECO:0000313" key="3">
    <source>
        <dbReference type="Proteomes" id="UP001595477"/>
    </source>
</evidence>
<keyword evidence="1" id="KW-1133">Transmembrane helix</keyword>
<protein>
    <submittedName>
        <fullName evidence="2">Uncharacterized protein</fullName>
    </submittedName>
</protein>
<accession>A0ABV7K3N1</accession>
<name>A0ABV7K3N1_9ALTE</name>
<keyword evidence="1" id="KW-0812">Transmembrane</keyword>
<dbReference type="RefSeq" id="WP_123326350.1">
    <property type="nucleotide sequence ID" value="NZ_JBHRSX010000099.1"/>
</dbReference>
<comment type="caution">
    <text evidence="2">The sequence shown here is derived from an EMBL/GenBank/DDBJ whole genome shotgun (WGS) entry which is preliminary data.</text>
</comment>
<sequence length="59" mass="6645">MNKLLIKAKSMVLEMLPTIILMIGVVALTHYLNTEQQQALTDVLRQFELLKLKASMAMG</sequence>
<gene>
    <name evidence="2" type="ORF">ACFOEW_19375</name>
</gene>
<feature type="transmembrane region" description="Helical" evidence="1">
    <location>
        <begin position="12"/>
        <end position="32"/>
    </location>
</feature>
<keyword evidence="1" id="KW-0472">Membrane</keyword>
<evidence type="ECO:0000256" key="1">
    <source>
        <dbReference type="SAM" id="Phobius"/>
    </source>
</evidence>